<dbReference type="InterPro" id="IPR006121">
    <property type="entry name" value="HMA_dom"/>
</dbReference>
<proteinExistence type="predicted"/>
<sequence length="123" mass="13517">MGTVLIMIALVLIGIVAIRSYAKKLSSGCCGATVDKQKKVRVRDKNPAHYPYCVQIGIQGMTCGHCKERVENAINAEDGAWAEVHLKEHSAVVHMKRQLPEDMLRRIISSAGYTVTEITPVTP</sequence>
<dbReference type="Gene3D" id="3.30.70.100">
    <property type="match status" value="1"/>
</dbReference>
<evidence type="ECO:0000313" key="4">
    <source>
        <dbReference type="Proteomes" id="UP000824111"/>
    </source>
</evidence>
<accession>A0A9D1LV14</accession>
<reference evidence="3" key="2">
    <citation type="journal article" date="2021" name="PeerJ">
        <title>Extensive microbial diversity within the chicken gut microbiome revealed by metagenomics and culture.</title>
        <authorList>
            <person name="Gilroy R."/>
            <person name="Ravi A."/>
            <person name="Getino M."/>
            <person name="Pursley I."/>
            <person name="Horton D.L."/>
            <person name="Alikhan N.F."/>
            <person name="Baker D."/>
            <person name="Gharbi K."/>
            <person name="Hall N."/>
            <person name="Watson M."/>
            <person name="Adriaenssens E.M."/>
            <person name="Foster-Nyarko E."/>
            <person name="Jarju S."/>
            <person name="Secka A."/>
            <person name="Antonio M."/>
            <person name="Oren A."/>
            <person name="Chaudhuri R.R."/>
            <person name="La Ragione R."/>
            <person name="Hildebrand F."/>
            <person name="Pallen M.J."/>
        </authorList>
    </citation>
    <scope>NUCLEOTIDE SEQUENCE</scope>
    <source>
        <strain evidence="3">ChiSjej4B22-9803</strain>
    </source>
</reference>
<comment type="caution">
    <text evidence="3">The sequence shown here is derived from an EMBL/GenBank/DDBJ whole genome shotgun (WGS) entry which is preliminary data.</text>
</comment>
<feature type="domain" description="HMA" evidence="2">
    <location>
        <begin position="58"/>
        <end position="113"/>
    </location>
</feature>
<keyword evidence="1" id="KW-0479">Metal-binding</keyword>
<name>A0A9D1LV14_9FIRM</name>
<dbReference type="Pfam" id="PF00403">
    <property type="entry name" value="HMA"/>
    <property type="match status" value="1"/>
</dbReference>
<dbReference type="CDD" id="cd00371">
    <property type="entry name" value="HMA"/>
    <property type="match status" value="1"/>
</dbReference>
<dbReference type="AlphaFoldDB" id="A0A9D1LV14"/>
<dbReference type="PROSITE" id="PS01047">
    <property type="entry name" value="HMA_1"/>
    <property type="match status" value="1"/>
</dbReference>
<organism evidence="3 4">
    <name type="scientific">Candidatus Avimonoglobus intestinipullorum</name>
    <dbReference type="NCBI Taxonomy" id="2840699"/>
    <lineage>
        <taxon>Bacteria</taxon>
        <taxon>Bacillati</taxon>
        <taxon>Bacillota</taxon>
        <taxon>Clostridia</taxon>
        <taxon>Eubacteriales</taxon>
        <taxon>Candidatus Avimonoglobus</taxon>
    </lineage>
</organism>
<protein>
    <submittedName>
        <fullName evidence="3">Heavy-metal-associated domain-containing protein</fullName>
    </submittedName>
</protein>
<evidence type="ECO:0000256" key="1">
    <source>
        <dbReference type="ARBA" id="ARBA00022723"/>
    </source>
</evidence>
<dbReference type="SUPFAM" id="SSF55008">
    <property type="entry name" value="HMA, heavy metal-associated domain"/>
    <property type="match status" value="1"/>
</dbReference>
<dbReference type="GO" id="GO:0046872">
    <property type="term" value="F:metal ion binding"/>
    <property type="evidence" value="ECO:0007669"/>
    <property type="project" value="UniProtKB-KW"/>
</dbReference>
<dbReference type="EMBL" id="DVND01000117">
    <property type="protein sequence ID" value="HIU48583.1"/>
    <property type="molecule type" value="Genomic_DNA"/>
</dbReference>
<dbReference type="InterPro" id="IPR036163">
    <property type="entry name" value="HMA_dom_sf"/>
</dbReference>
<reference evidence="3" key="1">
    <citation type="submission" date="2020-10" db="EMBL/GenBank/DDBJ databases">
        <authorList>
            <person name="Gilroy R."/>
        </authorList>
    </citation>
    <scope>NUCLEOTIDE SEQUENCE</scope>
    <source>
        <strain evidence="3">ChiSjej4B22-9803</strain>
    </source>
</reference>
<gene>
    <name evidence="3" type="ORF">IAB04_04415</name>
</gene>
<dbReference type="InterPro" id="IPR017969">
    <property type="entry name" value="Heavy-metal-associated_CS"/>
</dbReference>
<dbReference type="Proteomes" id="UP000824111">
    <property type="component" value="Unassembled WGS sequence"/>
</dbReference>
<evidence type="ECO:0000259" key="2">
    <source>
        <dbReference type="Pfam" id="PF00403"/>
    </source>
</evidence>
<evidence type="ECO:0000313" key="3">
    <source>
        <dbReference type="EMBL" id="HIU48583.1"/>
    </source>
</evidence>